<dbReference type="Proteomes" id="UP000297245">
    <property type="component" value="Unassembled WGS sequence"/>
</dbReference>
<dbReference type="GO" id="GO:0001716">
    <property type="term" value="F:L-amino-acid oxidase activity"/>
    <property type="evidence" value="ECO:0007669"/>
    <property type="project" value="TreeGrafter"/>
</dbReference>
<dbReference type="Gene3D" id="3.50.50.60">
    <property type="entry name" value="FAD/NAD(P)-binding domain"/>
    <property type="match status" value="2"/>
</dbReference>
<feature type="compositionally biased region" description="Polar residues" evidence="1">
    <location>
        <begin position="463"/>
        <end position="484"/>
    </location>
</feature>
<dbReference type="PANTHER" id="PTHR10742">
    <property type="entry name" value="FLAVIN MONOAMINE OXIDASE"/>
    <property type="match status" value="1"/>
</dbReference>
<dbReference type="AlphaFoldDB" id="A0A4S8LR91"/>
<dbReference type="EMBL" id="ML179307">
    <property type="protein sequence ID" value="THU91388.1"/>
    <property type="molecule type" value="Genomic_DNA"/>
</dbReference>
<keyword evidence="4" id="KW-1185">Reference proteome</keyword>
<feature type="domain" description="Amine oxidase" evidence="2">
    <location>
        <begin position="180"/>
        <end position="295"/>
    </location>
</feature>
<dbReference type="InterPro" id="IPR002937">
    <property type="entry name" value="Amino_oxidase"/>
</dbReference>
<reference evidence="3 4" key="1">
    <citation type="journal article" date="2019" name="Nat. Ecol. Evol.">
        <title>Megaphylogeny resolves global patterns of mushroom evolution.</title>
        <authorList>
            <person name="Varga T."/>
            <person name="Krizsan K."/>
            <person name="Foldi C."/>
            <person name="Dima B."/>
            <person name="Sanchez-Garcia M."/>
            <person name="Sanchez-Ramirez S."/>
            <person name="Szollosi G.J."/>
            <person name="Szarkandi J.G."/>
            <person name="Papp V."/>
            <person name="Albert L."/>
            <person name="Andreopoulos W."/>
            <person name="Angelini C."/>
            <person name="Antonin V."/>
            <person name="Barry K.W."/>
            <person name="Bougher N.L."/>
            <person name="Buchanan P."/>
            <person name="Buyck B."/>
            <person name="Bense V."/>
            <person name="Catcheside P."/>
            <person name="Chovatia M."/>
            <person name="Cooper J."/>
            <person name="Damon W."/>
            <person name="Desjardin D."/>
            <person name="Finy P."/>
            <person name="Geml J."/>
            <person name="Haridas S."/>
            <person name="Hughes K."/>
            <person name="Justo A."/>
            <person name="Karasinski D."/>
            <person name="Kautmanova I."/>
            <person name="Kiss B."/>
            <person name="Kocsube S."/>
            <person name="Kotiranta H."/>
            <person name="LaButti K.M."/>
            <person name="Lechner B.E."/>
            <person name="Liimatainen K."/>
            <person name="Lipzen A."/>
            <person name="Lukacs Z."/>
            <person name="Mihaltcheva S."/>
            <person name="Morgado L.N."/>
            <person name="Niskanen T."/>
            <person name="Noordeloos M.E."/>
            <person name="Ohm R.A."/>
            <person name="Ortiz-Santana B."/>
            <person name="Ovrebo C."/>
            <person name="Racz N."/>
            <person name="Riley R."/>
            <person name="Savchenko A."/>
            <person name="Shiryaev A."/>
            <person name="Soop K."/>
            <person name="Spirin V."/>
            <person name="Szebenyi C."/>
            <person name="Tomsovsky M."/>
            <person name="Tulloss R.E."/>
            <person name="Uehling J."/>
            <person name="Grigoriev I.V."/>
            <person name="Vagvolgyi C."/>
            <person name="Papp T."/>
            <person name="Martin F.M."/>
            <person name="Miettinen O."/>
            <person name="Hibbett D.S."/>
            <person name="Nagy L.G."/>
        </authorList>
    </citation>
    <scope>NUCLEOTIDE SEQUENCE [LARGE SCALE GENOMIC DNA]</scope>
    <source>
        <strain evidence="3 4">CBS 962.96</strain>
    </source>
</reference>
<evidence type="ECO:0000256" key="1">
    <source>
        <dbReference type="SAM" id="MobiDB-lite"/>
    </source>
</evidence>
<evidence type="ECO:0000313" key="4">
    <source>
        <dbReference type="Proteomes" id="UP000297245"/>
    </source>
</evidence>
<dbReference type="PANTHER" id="PTHR10742:SF342">
    <property type="entry name" value="AMINE OXIDASE"/>
    <property type="match status" value="1"/>
</dbReference>
<dbReference type="GO" id="GO:0009063">
    <property type="term" value="P:amino acid catabolic process"/>
    <property type="evidence" value="ECO:0007669"/>
    <property type="project" value="TreeGrafter"/>
</dbReference>
<feature type="region of interest" description="Disordered" evidence="1">
    <location>
        <begin position="463"/>
        <end position="488"/>
    </location>
</feature>
<dbReference type="SUPFAM" id="SSF51905">
    <property type="entry name" value="FAD/NAD(P)-binding domain"/>
    <property type="match status" value="1"/>
</dbReference>
<protein>
    <submittedName>
        <fullName evidence="3">FAD/NAD(P)-binding domain-containing protein</fullName>
    </submittedName>
</protein>
<sequence>MMSSVIMLITSSAKYYDGIGTMLPAPVFAAFKARLDSLQLAAASGRRGQEPKDKVPIPDSGKGVGIVGGGVSGLYAAMMLQSVGIGSEILEATDDVGGRLYTYHFDKSRKPGGHEYFDVGALRFPETPMMKRTFHLFKILQDKISQIEYKFRSPNSTLLYNAFLKQNGTPLEPTLIKTDGSEQIKWWCLDGGSQTLAYAMREHLKRYGGLNLSTSFGVSSITLSSNGKEVEVKSTREQTKRYNHVITTTTLSRLRVIDLDRAQNIALRELQYGAATKIGIQFETQWWTNTNSQVQMPFGPDSWRLTVLINSNDPEACDILRDLVFRDLIAIHGLDPKAGYKFLEDQNVYRYLTIPAAKGRQYFAGEGVVDALSVSWRAVHQIICVTYPEKKEAFYALWGRNEDWSEAVVLKHLALSARVVIEEEEIRLNENGNQHDEEKAGNLKPETNIHSSRKSAFELFDNSPNSPGLTGSQNAAMEESTQVERPSRRLTETKTLTVLSSLSLSIHNLGLSNNGNKYLNLDTLAYAASNYNRTPQPLSVLSSPTGQLIEGCVTCVTSIKVYDSARNTTGNMHIRLECEGSLFGLERNKGQKNKFKCESYFVSVRIGVPDNGRGQRKKERTAEEKE</sequence>
<dbReference type="Pfam" id="PF13450">
    <property type="entry name" value="NAD_binding_8"/>
    <property type="match status" value="1"/>
</dbReference>
<gene>
    <name evidence="3" type="ORF">K435DRAFT_841048</name>
</gene>
<dbReference type="OrthoDB" id="7777654at2759"/>
<name>A0A4S8LR91_DENBC</name>
<organism evidence="3 4">
    <name type="scientific">Dendrothele bispora (strain CBS 962.96)</name>
    <dbReference type="NCBI Taxonomy" id="1314807"/>
    <lineage>
        <taxon>Eukaryota</taxon>
        <taxon>Fungi</taxon>
        <taxon>Dikarya</taxon>
        <taxon>Basidiomycota</taxon>
        <taxon>Agaricomycotina</taxon>
        <taxon>Agaricomycetes</taxon>
        <taxon>Agaricomycetidae</taxon>
        <taxon>Agaricales</taxon>
        <taxon>Agaricales incertae sedis</taxon>
        <taxon>Dendrothele</taxon>
    </lineage>
</organism>
<accession>A0A4S8LR91</accession>
<evidence type="ECO:0000313" key="3">
    <source>
        <dbReference type="EMBL" id="THU91388.1"/>
    </source>
</evidence>
<dbReference type="Pfam" id="PF01593">
    <property type="entry name" value="Amino_oxidase"/>
    <property type="match status" value="1"/>
</dbReference>
<proteinExistence type="predicted"/>
<dbReference type="InterPro" id="IPR036188">
    <property type="entry name" value="FAD/NAD-bd_sf"/>
</dbReference>
<evidence type="ECO:0000259" key="2">
    <source>
        <dbReference type="Pfam" id="PF01593"/>
    </source>
</evidence>
<dbReference type="InterPro" id="IPR050281">
    <property type="entry name" value="Flavin_monoamine_oxidase"/>
</dbReference>